<evidence type="ECO:0000313" key="2">
    <source>
        <dbReference type="Proteomes" id="UP001557465"/>
    </source>
</evidence>
<keyword evidence="2" id="KW-1185">Reference proteome</keyword>
<evidence type="ECO:0008006" key="3">
    <source>
        <dbReference type="Google" id="ProtNLM"/>
    </source>
</evidence>
<evidence type="ECO:0000313" key="1">
    <source>
        <dbReference type="EMBL" id="MEX1663233.1"/>
    </source>
</evidence>
<organism evidence="1 2">
    <name type="scientific">Thioclava arctica</name>
    <dbReference type="NCBI Taxonomy" id="3238301"/>
    <lineage>
        <taxon>Bacteria</taxon>
        <taxon>Pseudomonadati</taxon>
        <taxon>Pseudomonadota</taxon>
        <taxon>Alphaproteobacteria</taxon>
        <taxon>Rhodobacterales</taxon>
        <taxon>Paracoccaceae</taxon>
        <taxon>Thioclava</taxon>
    </lineage>
</organism>
<sequence>MGSSTFPREGAILLFDVLCSQNGQYRRQCKTLTQQTKGSNALQSLKNLTLAQYCPAVPGKTYLNCYGDPDFGAMRMLGRFTMIILCGLLAGCPVIAQTAQTVELSTRTFWLGEVPNTMSVDPPFFAPRRVQWIEKIIEADPVLKDTVIHVELALLPASKNAEAINMYYAPLRRDRLDPRYDLPGYLIFGSPVSVADPTRLPNRLHYIPQSPDAGFDVTCSVDNLREKMRLCIVYATYPPDDGIRLKARLYFPKDPATRPGYFREVAERMRDLVYCLDVTDDLVDVQKDRPSLTGCRPDVNS</sequence>
<comment type="caution">
    <text evidence="1">The sequence shown here is derived from an EMBL/GenBank/DDBJ whole genome shotgun (WGS) entry which is preliminary data.</text>
</comment>
<dbReference type="EMBL" id="JBFRYC010000013">
    <property type="protein sequence ID" value="MEX1663233.1"/>
    <property type="molecule type" value="Genomic_DNA"/>
</dbReference>
<protein>
    <recommendedName>
        <fullName evidence="3">Methanolan biosynthesis EpsI domain-containing protein</fullName>
    </recommendedName>
</protein>
<proteinExistence type="predicted"/>
<name>A0ABV3TNS7_9RHOB</name>
<dbReference type="Proteomes" id="UP001557465">
    <property type="component" value="Unassembled WGS sequence"/>
</dbReference>
<dbReference type="RefSeq" id="WP_368392808.1">
    <property type="nucleotide sequence ID" value="NZ_JBFRYC010000013.1"/>
</dbReference>
<gene>
    <name evidence="1" type="ORF">AB4874_16560</name>
</gene>
<reference evidence="1 2" key="1">
    <citation type="journal article" date="2011" name="Int. J. Syst. Evol. Microbiol.">
        <title>Zhongshania antarctica gen. nov., sp. nov. and Zhongshania guokunii sp. nov., gammaproteobacteria respectively isolated from coastal attached (fast) ice and surface seawater of the Antarctic.</title>
        <authorList>
            <person name="Li H.J."/>
            <person name="Zhang X.Y."/>
            <person name="Chen C.X."/>
            <person name="Zhang Y.J."/>
            <person name="Gao Z.M."/>
            <person name="Yu Y."/>
            <person name="Chen X.L."/>
            <person name="Chen B."/>
            <person name="Zhang Y.Z."/>
        </authorList>
    </citation>
    <scope>NUCLEOTIDE SEQUENCE [LARGE SCALE GENOMIC DNA]</scope>
    <source>
        <strain evidence="1 2">15-R06ZXC-3</strain>
    </source>
</reference>
<accession>A0ABV3TNS7</accession>